<comment type="caution">
    <text evidence="1">The sequence shown here is derived from an EMBL/GenBank/DDBJ whole genome shotgun (WGS) entry which is preliminary data.</text>
</comment>
<dbReference type="PROSITE" id="PS51257">
    <property type="entry name" value="PROKAR_LIPOPROTEIN"/>
    <property type="match status" value="1"/>
</dbReference>
<dbReference type="Proteomes" id="UP000468443">
    <property type="component" value="Unassembled WGS sequence"/>
</dbReference>
<name>A0A6P0UC34_9FLAO</name>
<protein>
    <submittedName>
        <fullName evidence="1">Uncharacterized protein</fullName>
    </submittedName>
</protein>
<evidence type="ECO:0000313" key="1">
    <source>
        <dbReference type="EMBL" id="NER09439.1"/>
    </source>
</evidence>
<dbReference type="AlphaFoldDB" id="A0A6P0UC34"/>
<sequence length="203" mass="23705">MDRSSYTLPLLYLVSSILFIGCASFPKRSVIDQSPIILKISSINGRYELEPIYSGPTKDTARTWNLTSSDLGVYHTFYDELNNGWLTKKIIVDPSKRYSFTIEVIDNKKLAIDYLEGDSIIRQKKIRFGIRNDGYLYLKNRSFKMRGIPYLFGDIDKKRIRLTLNRDNNLLFETAEFHSGGLFLLMINPFTKMKYEKIFLRIE</sequence>
<dbReference type="EMBL" id="JAABOP010000001">
    <property type="protein sequence ID" value="NER09439.1"/>
    <property type="molecule type" value="Genomic_DNA"/>
</dbReference>
<evidence type="ECO:0000313" key="2">
    <source>
        <dbReference type="Proteomes" id="UP000468443"/>
    </source>
</evidence>
<dbReference type="RefSeq" id="WP_163691493.1">
    <property type="nucleotide sequence ID" value="NZ_FXTW01000001.1"/>
</dbReference>
<organism evidence="1 2">
    <name type="scientific">Muriicola jejuensis</name>
    <dbReference type="NCBI Taxonomy" id="504488"/>
    <lineage>
        <taxon>Bacteria</taxon>
        <taxon>Pseudomonadati</taxon>
        <taxon>Bacteroidota</taxon>
        <taxon>Flavobacteriia</taxon>
        <taxon>Flavobacteriales</taxon>
        <taxon>Flavobacteriaceae</taxon>
        <taxon>Muriicola</taxon>
    </lineage>
</organism>
<keyword evidence="2" id="KW-1185">Reference proteome</keyword>
<accession>A0A6P0UC34</accession>
<gene>
    <name evidence="1" type="ORF">GWK09_02835</name>
</gene>
<proteinExistence type="predicted"/>
<reference evidence="1 2" key="1">
    <citation type="submission" date="2020-01" db="EMBL/GenBank/DDBJ databases">
        <title>Muriicola jejuensis KCTC 22299.</title>
        <authorList>
            <person name="Wang G."/>
        </authorList>
    </citation>
    <scope>NUCLEOTIDE SEQUENCE [LARGE SCALE GENOMIC DNA]</scope>
    <source>
        <strain evidence="1 2">KCTC 22299</strain>
    </source>
</reference>